<dbReference type="eggNOG" id="COG2141">
    <property type="taxonomic scope" value="Bacteria"/>
</dbReference>
<dbReference type="STRING" id="1115515.EV102420_09_01310"/>
<dbReference type="PANTHER" id="PTHR30137:SF20">
    <property type="entry name" value="N-ACETYL-S-ALKYLCYSTEINE MONOOXYGENASE"/>
    <property type="match status" value="1"/>
</dbReference>
<dbReference type="InterPro" id="IPR036661">
    <property type="entry name" value="Luciferase-like_sf"/>
</dbReference>
<accession>A0A090V4C2</accession>
<comment type="caution">
    <text evidence="3">The sequence shown here is derived from an EMBL/GenBank/DDBJ whole genome shotgun (WGS) entry which is preliminary data.</text>
</comment>
<dbReference type="GO" id="GO:0016705">
    <property type="term" value="F:oxidoreductase activity, acting on paired donors, with incorporation or reduction of molecular oxygen"/>
    <property type="evidence" value="ECO:0007669"/>
    <property type="project" value="InterPro"/>
</dbReference>
<evidence type="ECO:0000256" key="1">
    <source>
        <dbReference type="ARBA" id="ARBA00007789"/>
    </source>
</evidence>
<reference evidence="3 4" key="1">
    <citation type="submission" date="2014-09" db="EMBL/GenBank/DDBJ databases">
        <title>Whole genome shotgun sequence of Escherichia vulneris NBRC 102420.</title>
        <authorList>
            <person name="Yoshida Y."/>
            <person name="Hosoyama A."/>
            <person name="Tsuchikane K."/>
            <person name="Ohji S."/>
            <person name="Ichikawa N."/>
            <person name="Kimura A."/>
            <person name="Yamazoe A."/>
            <person name="Ezaki T."/>
            <person name="Fujita N."/>
        </authorList>
    </citation>
    <scope>NUCLEOTIDE SEQUENCE [LARGE SCALE GENOMIC DNA]</scope>
    <source>
        <strain evidence="3 4">NBRC 102420</strain>
    </source>
</reference>
<dbReference type="InterPro" id="IPR050766">
    <property type="entry name" value="Bact_Lucif_Oxidored"/>
</dbReference>
<feature type="domain" description="Luciferase-like" evidence="2">
    <location>
        <begin position="23"/>
        <end position="310"/>
    </location>
</feature>
<dbReference type="InterPro" id="IPR019949">
    <property type="entry name" value="CmoO-like"/>
</dbReference>
<proteinExistence type="predicted"/>
<dbReference type="EMBL" id="BBMZ01000009">
    <property type="protein sequence ID" value="GAL58099.1"/>
    <property type="molecule type" value="Genomic_DNA"/>
</dbReference>
<evidence type="ECO:0000259" key="2">
    <source>
        <dbReference type="Pfam" id="PF00296"/>
    </source>
</evidence>
<dbReference type="Pfam" id="PF00296">
    <property type="entry name" value="Bac_luciferase"/>
    <property type="match status" value="1"/>
</dbReference>
<evidence type="ECO:0000313" key="3">
    <source>
        <dbReference type="EMBL" id="GAL58099.1"/>
    </source>
</evidence>
<dbReference type="PANTHER" id="PTHR30137">
    <property type="entry name" value="LUCIFERASE-LIKE MONOOXYGENASE"/>
    <property type="match status" value="1"/>
</dbReference>
<sequence length="352" mass="38148">MFPHLSVRMSYRISLLDKSPIADGETATEALARTLHLAQLAEAWGYHRFWIAEHHNTPQLASPSPELVIAWIVGQTRRIRVGSGGVMLQHYSPYKVAENFNLLATLAPGRIDLGVGKAPGGLPLSTRALQQGLDQERAGTFADKLAQLDNWLSLSVNDRQQESLLATPVPPHRADGFLLGASVESARLAATLDWNFVFAAHLNGDKALLRDVLTAWQAHSQRSTLVAVQAIVADSDAEAQALAQEIELWGVELENGQRVTVASQEQAQAFARQAGSPAKQIARRESSALVGTAQTVLAGLNALHHAWGIDEFIIDTPITGGAARINSLRLLAEAWSQEKHVTEEAECSLHNS</sequence>
<name>A0A090V4C2_PSEVU</name>
<organism evidence="3 4">
    <name type="scientific">Pseudescherichia vulneris NBRC 102420</name>
    <dbReference type="NCBI Taxonomy" id="1115515"/>
    <lineage>
        <taxon>Bacteria</taxon>
        <taxon>Pseudomonadati</taxon>
        <taxon>Pseudomonadota</taxon>
        <taxon>Gammaproteobacteria</taxon>
        <taxon>Enterobacterales</taxon>
        <taxon>Enterobacteriaceae</taxon>
        <taxon>Pseudescherichia</taxon>
    </lineage>
</organism>
<protein>
    <recommendedName>
        <fullName evidence="2">Luciferase-like domain-containing protein</fullName>
    </recommendedName>
</protein>
<dbReference type="GO" id="GO:0005829">
    <property type="term" value="C:cytosol"/>
    <property type="evidence" value="ECO:0007669"/>
    <property type="project" value="TreeGrafter"/>
</dbReference>
<gene>
    <name evidence="3" type="primary">yhbW</name>
    <name evidence="3" type="ORF">EV102420_09_01310</name>
</gene>
<dbReference type="NCBIfam" id="TIGR03558">
    <property type="entry name" value="oxido_grp_1"/>
    <property type="match status" value="1"/>
</dbReference>
<dbReference type="SUPFAM" id="SSF51679">
    <property type="entry name" value="Bacterial luciferase-like"/>
    <property type="match status" value="1"/>
</dbReference>
<dbReference type="Proteomes" id="UP000029462">
    <property type="component" value="Unassembled WGS sequence"/>
</dbReference>
<dbReference type="InterPro" id="IPR011251">
    <property type="entry name" value="Luciferase-like_dom"/>
</dbReference>
<keyword evidence="4" id="KW-1185">Reference proteome</keyword>
<dbReference type="Gene3D" id="3.20.20.30">
    <property type="entry name" value="Luciferase-like domain"/>
    <property type="match status" value="1"/>
</dbReference>
<evidence type="ECO:0000313" key="4">
    <source>
        <dbReference type="Proteomes" id="UP000029462"/>
    </source>
</evidence>
<dbReference type="AlphaFoldDB" id="A0A090V4C2"/>
<comment type="similarity">
    <text evidence="1">To bacterial alkanal monooxygenase alpha and beta chains.</text>
</comment>